<dbReference type="PATRIC" id="fig|1352.805.peg.2132"/>
<reference evidence="1 2" key="1">
    <citation type="submission" date="2016-01" db="EMBL/GenBank/DDBJ databases">
        <title>Molecular Mechanisms for transfer of large genomic segments between Enterococcus faecium strains.</title>
        <authorList>
            <person name="Garcia-Solache M.A."/>
            <person name="Lebreton F."/>
            <person name="Mclaughlin R.E."/>
            <person name="Whiteaker J.D."/>
            <person name="Gilmore M.S."/>
            <person name="Rice L.B."/>
        </authorList>
    </citation>
    <scope>NUCLEOTIDE SEQUENCE [LARGE SCALE GENOMIC DNA]</scope>
    <source>
        <strain evidence="1 2">D344RRF x C68</strain>
    </source>
</reference>
<name>A0A132P975_ENTFC</name>
<evidence type="ECO:0000313" key="2">
    <source>
        <dbReference type="Proteomes" id="UP000070452"/>
    </source>
</evidence>
<dbReference type="Proteomes" id="UP000070452">
    <property type="component" value="Unassembled WGS sequence"/>
</dbReference>
<gene>
    <name evidence="1" type="ORF">AWT83_10520</name>
</gene>
<comment type="caution">
    <text evidence="1">The sequence shown here is derived from an EMBL/GenBank/DDBJ whole genome shotgun (WGS) entry which is preliminary data.</text>
</comment>
<organism evidence="1 2">
    <name type="scientific">Enterococcus faecium</name>
    <name type="common">Streptococcus faecium</name>
    <dbReference type="NCBI Taxonomy" id="1352"/>
    <lineage>
        <taxon>Bacteria</taxon>
        <taxon>Bacillati</taxon>
        <taxon>Bacillota</taxon>
        <taxon>Bacilli</taxon>
        <taxon>Lactobacillales</taxon>
        <taxon>Enterococcaceae</taxon>
        <taxon>Enterococcus</taxon>
    </lineage>
</organism>
<proteinExistence type="predicted"/>
<dbReference type="AlphaFoldDB" id="A0A132P975"/>
<evidence type="ECO:0000313" key="1">
    <source>
        <dbReference type="EMBL" id="KWX18879.1"/>
    </source>
</evidence>
<accession>A0A132P975</accession>
<dbReference type="RefSeq" id="WP_002317355.1">
    <property type="nucleotide sequence ID" value="NZ_AP026566.1"/>
</dbReference>
<sequence>MISVKGLGDEIFEVMMNKAQQDIQEKILTAASYGQTSCTVCSKGFTPSFLAALESEGVSNIQCEDGSVKLFWEF</sequence>
<protein>
    <submittedName>
        <fullName evidence="1">Uncharacterized protein</fullName>
    </submittedName>
</protein>
<dbReference type="EMBL" id="LRHK01000001">
    <property type="protein sequence ID" value="KWX18879.1"/>
    <property type="molecule type" value="Genomic_DNA"/>
</dbReference>